<keyword evidence="1" id="KW-0732">Signal</keyword>
<reference evidence="2" key="1">
    <citation type="submission" date="2020-05" db="EMBL/GenBank/DDBJ databases">
        <title>WGS assembly of Panicum virgatum.</title>
        <authorList>
            <person name="Lovell J.T."/>
            <person name="Jenkins J."/>
            <person name="Shu S."/>
            <person name="Juenger T.E."/>
            <person name="Schmutz J."/>
        </authorList>
    </citation>
    <scope>NUCLEOTIDE SEQUENCE</scope>
    <source>
        <strain evidence="2">AP13</strain>
    </source>
</reference>
<accession>A0A8T0SQT4</accession>
<feature type="signal peptide" evidence="1">
    <location>
        <begin position="1"/>
        <end position="16"/>
    </location>
</feature>
<comment type="caution">
    <text evidence="2">The sequence shown here is derived from an EMBL/GenBank/DDBJ whole genome shotgun (WGS) entry which is preliminary data.</text>
</comment>
<name>A0A8T0SQT4_PANVG</name>
<keyword evidence="3" id="KW-1185">Reference proteome</keyword>
<sequence length="75" mass="8463">MVVAAAALLMHHLVASNQSTRVLPGFLDDLLLAPSQEEKQIQQVNAGCFLWRSFQLHELKAVKSAHKQQINEEQR</sequence>
<evidence type="ECO:0008006" key="4">
    <source>
        <dbReference type="Google" id="ProtNLM"/>
    </source>
</evidence>
<dbReference type="Proteomes" id="UP000823388">
    <property type="component" value="Chromosome 5K"/>
</dbReference>
<feature type="chain" id="PRO_5035830934" description="Secreted protein" evidence="1">
    <location>
        <begin position="17"/>
        <end position="75"/>
    </location>
</feature>
<gene>
    <name evidence="2" type="ORF">PVAP13_5KG447021</name>
</gene>
<dbReference type="EMBL" id="CM029045">
    <property type="protein sequence ID" value="KAG2599574.1"/>
    <property type="molecule type" value="Genomic_DNA"/>
</dbReference>
<evidence type="ECO:0000313" key="2">
    <source>
        <dbReference type="EMBL" id="KAG2599574.1"/>
    </source>
</evidence>
<proteinExistence type="predicted"/>
<evidence type="ECO:0000313" key="3">
    <source>
        <dbReference type="Proteomes" id="UP000823388"/>
    </source>
</evidence>
<protein>
    <recommendedName>
        <fullName evidence="4">Secreted protein</fullName>
    </recommendedName>
</protein>
<dbReference type="AlphaFoldDB" id="A0A8T0SQT4"/>
<organism evidence="2 3">
    <name type="scientific">Panicum virgatum</name>
    <name type="common">Blackwell switchgrass</name>
    <dbReference type="NCBI Taxonomy" id="38727"/>
    <lineage>
        <taxon>Eukaryota</taxon>
        <taxon>Viridiplantae</taxon>
        <taxon>Streptophyta</taxon>
        <taxon>Embryophyta</taxon>
        <taxon>Tracheophyta</taxon>
        <taxon>Spermatophyta</taxon>
        <taxon>Magnoliopsida</taxon>
        <taxon>Liliopsida</taxon>
        <taxon>Poales</taxon>
        <taxon>Poaceae</taxon>
        <taxon>PACMAD clade</taxon>
        <taxon>Panicoideae</taxon>
        <taxon>Panicodae</taxon>
        <taxon>Paniceae</taxon>
        <taxon>Panicinae</taxon>
        <taxon>Panicum</taxon>
        <taxon>Panicum sect. Hiantes</taxon>
    </lineage>
</organism>
<evidence type="ECO:0000256" key="1">
    <source>
        <dbReference type="SAM" id="SignalP"/>
    </source>
</evidence>